<accession>A0A3M7PEE8</accession>
<evidence type="ECO:0000313" key="2">
    <source>
        <dbReference type="Proteomes" id="UP000276133"/>
    </source>
</evidence>
<comment type="caution">
    <text evidence="1">The sequence shown here is derived from an EMBL/GenBank/DDBJ whole genome shotgun (WGS) entry which is preliminary data.</text>
</comment>
<reference evidence="1 2" key="1">
    <citation type="journal article" date="2018" name="Sci. Rep.">
        <title>Genomic signatures of local adaptation to the degree of environmental predictability in rotifers.</title>
        <authorList>
            <person name="Franch-Gras L."/>
            <person name="Hahn C."/>
            <person name="Garcia-Roger E.M."/>
            <person name="Carmona M.J."/>
            <person name="Serra M."/>
            <person name="Gomez A."/>
        </authorList>
    </citation>
    <scope>NUCLEOTIDE SEQUENCE [LARGE SCALE GENOMIC DNA]</scope>
    <source>
        <strain evidence="1">HYR1</strain>
    </source>
</reference>
<keyword evidence="2" id="KW-1185">Reference proteome</keyword>
<dbReference type="Proteomes" id="UP000276133">
    <property type="component" value="Unassembled WGS sequence"/>
</dbReference>
<dbReference type="AlphaFoldDB" id="A0A3M7PEE8"/>
<protein>
    <submittedName>
        <fullName evidence="1">Uncharacterized protein</fullName>
    </submittedName>
</protein>
<proteinExistence type="predicted"/>
<evidence type="ECO:0000313" key="1">
    <source>
        <dbReference type="EMBL" id="RMZ97067.1"/>
    </source>
</evidence>
<organism evidence="1 2">
    <name type="scientific">Brachionus plicatilis</name>
    <name type="common">Marine rotifer</name>
    <name type="synonym">Brachionus muelleri</name>
    <dbReference type="NCBI Taxonomy" id="10195"/>
    <lineage>
        <taxon>Eukaryota</taxon>
        <taxon>Metazoa</taxon>
        <taxon>Spiralia</taxon>
        <taxon>Gnathifera</taxon>
        <taxon>Rotifera</taxon>
        <taxon>Eurotatoria</taxon>
        <taxon>Monogononta</taxon>
        <taxon>Pseudotrocha</taxon>
        <taxon>Ploima</taxon>
        <taxon>Brachionidae</taxon>
        <taxon>Brachionus</taxon>
    </lineage>
</organism>
<name>A0A3M7PEE8_BRAPC</name>
<gene>
    <name evidence="1" type="ORF">BpHYR1_023887</name>
</gene>
<dbReference type="EMBL" id="REGN01011663">
    <property type="protein sequence ID" value="RMZ97067.1"/>
    <property type="molecule type" value="Genomic_DNA"/>
</dbReference>
<sequence length="59" mass="6909">MAMLNIVKKFYLKNSQFKLNKNIGNNIGEFYVIVEDIQEVMHTNIIFDDTINTINQQMA</sequence>